<feature type="compositionally biased region" description="Low complexity" evidence="1">
    <location>
        <begin position="171"/>
        <end position="188"/>
    </location>
</feature>
<feature type="compositionally biased region" description="Basic residues" evidence="1">
    <location>
        <begin position="152"/>
        <end position="169"/>
    </location>
</feature>
<feature type="compositionally biased region" description="Basic residues" evidence="1">
    <location>
        <begin position="287"/>
        <end position="296"/>
    </location>
</feature>
<feature type="compositionally biased region" description="Basic residues" evidence="1">
    <location>
        <begin position="342"/>
        <end position="357"/>
    </location>
</feature>
<evidence type="ECO:0000313" key="2">
    <source>
        <dbReference type="EMBL" id="CAA9321234.1"/>
    </source>
</evidence>
<proteinExistence type="predicted"/>
<evidence type="ECO:0000256" key="1">
    <source>
        <dbReference type="SAM" id="MobiDB-lite"/>
    </source>
</evidence>
<gene>
    <name evidence="2" type="ORF">AVDCRST_MAG07-1262</name>
</gene>
<feature type="compositionally biased region" description="Low complexity" evidence="1">
    <location>
        <begin position="397"/>
        <end position="422"/>
    </location>
</feature>
<feature type="compositionally biased region" description="Basic residues" evidence="1">
    <location>
        <begin position="45"/>
        <end position="54"/>
    </location>
</feature>
<dbReference type="AlphaFoldDB" id="A0A6J4L4K7"/>
<feature type="non-terminal residue" evidence="2">
    <location>
        <position position="1"/>
    </location>
</feature>
<feature type="non-terminal residue" evidence="2">
    <location>
        <position position="434"/>
    </location>
</feature>
<feature type="region of interest" description="Disordered" evidence="1">
    <location>
        <begin position="45"/>
        <end position="226"/>
    </location>
</feature>
<reference evidence="2" key="1">
    <citation type="submission" date="2020-02" db="EMBL/GenBank/DDBJ databases">
        <authorList>
            <person name="Meier V. D."/>
        </authorList>
    </citation>
    <scope>NUCLEOTIDE SEQUENCE</scope>
    <source>
        <strain evidence="2">AVDCRST_MAG07</strain>
    </source>
</reference>
<feature type="compositionally biased region" description="Basic residues" evidence="1">
    <location>
        <begin position="377"/>
        <end position="392"/>
    </location>
</feature>
<organism evidence="2">
    <name type="scientific">uncultured Frankineae bacterium</name>
    <dbReference type="NCBI Taxonomy" id="437475"/>
    <lineage>
        <taxon>Bacteria</taxon>
        <taxon>Bacillati</taxon>
        <taxon>Actinomycetota</taxon>
        <taxon>Actinomycetes</taxon>
        <taxon>Frankiales</taxon>
        <taxon>environmental samples</taxon>
    </lineage>
</organism>
<feature type="compositionally biased region" description="Basic residues" evidence="1">
    <location>
        <begin position="64"/>
        <end position="73"/>
    </location>
</feature>
<protein>
    <submittedName>
        <fullName evidence="2">Uncharacterized MFS-type transporter</fullName>
    </submittedName>
</protein>
<feature type="compositionally biased region" description="Low complexity" evidence="1">
    <location>
        <begin position="89"/>
        <end position="117"/>
    </location>
</feature>
<dbReference type="EMBL" id="CADCUB010000062">
    <property type="protein sequence ID" value="CAA9321234.1"/>
    <property type="molecule type" value="Genomic_DNA"/>
</dbReference>
<feature type="compositionally biased region" description="Basic residues" evidence="1">
    <location>
        <begin position="189"/>
        <end position="202"/>
    </location>
</feature>
<feature type="compositionally biased region" description="Low complexity" evidence="1">
    <location>
        <begin position="304"/>
        <end position="315"/>
    </location>
</feature>
<feature type="region of interest" description="Disordered" evidence="1">
    <location>
        <begin position="269"/>
        <end position="434"/>
    </location>
</feature>
<accession>A0A6J4L4K7</accession>
<feature type="compositionally biased region" description="Basic and acidic residues" evidence="1">
    <location>
        <begin position="316"/>
        <end position="332"/>
    </location>
</feature>
<feature type="compositionally biased region" description="Low complexity" evidence="1">
    <location>
        <begin position="275"/>
        <end position="286"/>
    </location>
</feature>
<sequence length="434" mass="46718">ERHVPLAAHPQLPVVRVRPGRLQHRHLGPAGRPGLARARAVRQLRGRARHHHRPAVPAGAGLRPVRRGPRRPLRQAPAADRRAGRHGPARPGAGTARPVRRGAAVARLRAGLRPRPGLGRRHPGPAGVRLRDGRPRRPAQRRQPQQRDVQLRPRRRTGRRRHRDRRGRHGLGLPRQRPELPGRAGRPAGHARRRAALHRARRAGQGPAPGGTGVRAVAAGPARAHRARLRGRHLRAELPAHAGAGRQGGLRAQRRGVRPAVVLPGRRVAARRAGQRPADRAAPAAHAVRRRPRLRPARGGGRPGADLRADGGAARPDGRGGADLHHDRERHRAAGQRGAGARARHGAVRPGLPRRHADRGAAGGRARRGVRPAQQHRAGRCRHRGVRRRGRGRHDPGAPAAAGAPPRTAPSARPRPAAPARGAGRGRASRRAAV</sequence>
<name>A0A6J4L4K7_9ACTN</name>